<keyword evidence="2" id="KW-1185">Reference proteome</keyword>
<protein>
    <submittedName>
        <fullName evidence="1">Uncharacterized protein</fullName>
    </submittedName>
</protein>
<dbReference type="GeneID" id="26625618"/>
<organism evidence="1 2">
    <name type="scientific">Vibrio phage phi 1</name>
    <dbReference type="NCBI Taxonomy" id="1589297"/>
    <lineage>
        <taxon>Viruses</taxon>
        <taxon>Duplodnaviria</taxon>
        <taxon>Heunggongvirae</taxon>
        <taxon>Uroviricota</taxon>
        <taxon>Caudoviricetes</taxon>
        <taxon>Schitoviridae</taxon>
        <taxon>Pacinivirus</taxon>
        <taxon>Pacinivirus phi1</taxon>
    </lineage>
</organism>
<dbReference type="RefSeq" id="YP_009198540.1">
    <property type="nucleotide sequence ID" value="NC_028799.1"/>
</dbReference>
<accession>A0A0B5HDW6</accession>
<dbReference type="EMBL" id="KP280062">
    <property type="protein sequence ID" value="AJF40680.1"/>
    <property type="molecule type" value="Genomic_DNA"/>
</dbReference>
<dbReference type="Proteomes" id="UP000031803">
    <property type="component" value="Segment"/>
</dbReference>
<evidence type="ECO:0000313" key="2">
    <source>
        <dbReference type="Proteomes" id="UP000031803"/>
    </source>
</evidence>
<sequence>MKLLNVYKFMHKENPWILVIPIHRYKLRTLNIITKQFDVYTFRKTNSMEYCCGDKLTRKDNEIISNLQK</sequence>
<evidence type="ECO:0000313" key="1">
    <source>
        <dbReference type="EMBL" id="AJF40680.1"/>
    </source>
</evidence>
<proteinExistence type="predicted"/>
<reference evidence="1 2" key="1">
    <citation type="submission" date="2014-12" db="EMBL/GenBank/DDBJ databases">
        <title>Complete genome sequences of three Vibrio cholerae specific bacteriophages.</title>
        <authorList>
            <person name="Bhandare S.G."/>
            <person name="Warry A."/>
            <person name="Emes R.D."/>
            <person name="Hooton S.P.T."/>
            <person name="Barrow P.A."/>
            <person name="Atterbury R.J."/>
        </authorList>
    </citation>
    <scope>NUCLEOTIDE SEQUENCE [LARGE SCALE GENOMIC DNA]</scope>
</reference>
<dbReference type="KEGG" id="vg:26625618"/>
<name>A0A0B5HDW6_9CAUD</name>
<gene>
    <name evidence="1" type="ORF">SBVP1_0022</name>
</gene>